<evidence type="ECO:0000259" key="7">
    <source>
        <dbReference type="Pfam" id="PF08244"/>
    </source>
</evidence>
<dbReference type="SUPFAM" id="SSF49899">
    <property type="entry name" value="Concanavalin A-like lectins/glucanases"/>
    <property type="match status" value="1"/>
</dbReference>
<gene>
    <name evidence="8" type="ORF">CJ305_17730</name>
</gene>
<evidence type="ECO:0000313" key="8">
    <source>
        <dbReference type="EMBL" id="PHQ27908.1"/>
    </source>
</evidence>
<dbReference type="RefSeq" id="WP_099647642.1">
    <property type="nucleotide sequence ID" value="NZ_KZ319305.1"/>
</dbReference>
<dbReference type="GO" id="GO:0004575">
    <property type="term" value="F:sucrose alpha-glucosidase activity"/>
    <property type="evidence" value="ECO:0007669"/>
    <property type="project" value="TreeGrafter"/>
</dbReference>
<dbReference type="SUPFAM" id="SSF75005">
    <property type="entry name" value="Arabinanase/levansucrase/invertase"/>
    <property type="match status" value="1"/>
</dbReference>
<keyword evidence="2 4" id="KW-0378">Hydrolase</keyword>
<evidence type="ECO:0000259" key="6">
    <source>
        <dbReference type="Pfam" id="PF00251"/>
    </source>
</evidence>
<dbReference type="Pfam" id="PF08244">
    <property type="entry name" value="Glyco_hydro_32C"/>
    <property type="match status" value="1"/>
</dbReference>
<dbReference type="Gene3D" id="2.115.10.20">
    <property type="entry name" value="Glycosyl hydrolase domain, family 43"/>
    <property type="match status" value="1"/>
</dbReference>
<dbReference type="Gene3D" id="2.60.120.560">
    <property type="entry name" value="Exo-inulinase, domain 1"/>
    <property type="match status" value="1"/>
</dbReference>
<evidence type="ECO:0000256" key="4">
    <source>
        <dbReference type="RuleBase" id="RU362110"/>
    </source>
</evidence>
<dbReference type="SMART" id="SM00640">
    <property type="entry name" value="Glyco_32"/>
    <property type="match status" value="1"/>
</dbReference>
<dbReference type="PROSITE" id="PS51257">
    <property type="entry name" value="PROKAR_LIPOPROTEIN"/>
    <property type="match status" value="1"/>
</dbReference>
<evidence type="ECO:0000256" key="3">
    <source>
        <dbReference type="ARBA" id="ARBA00023295"/>
    </source>
</evidence>
<dbReference type="InterPro" id="IPR023296">
    <property type="entry name" value="Glyco_hydro_beta-prop_sf"/>
</dbReference>
<comment type="caution">
    <text evidence="8">The sequence shown here is derived from an EMBL/GenBank/DDBJ whole genome shotgun (WGS) entry which is preliminary data.</text>
</comment>
<proteinExistence type="inferred from homology"/>
<dbReference type="InterPro" id="IPR018053">
    <property type="entry name" value="Glyco_hydro_32_AS"/>
</dbReference>
<evidence type="ECO:0000256" key="5">
    <source>
        <dbReference type="SAM" id="SignalP"/>
    </source>
</evidence>
<dbReference type="PANTHER" id="PTHR42800:SF1">
    <property type="entry name" value="EXOINULINASE INUD (AFU_ORTHOLOGUE AFUA_5G00480)"/>
    <property type="match status" value="1"/>
</dbReference>
<evidence type="ECO:0000256" key="1">
    <source>
        <dbReference type="ARBA" id="ARBA00009902"/>
    </source>
</evidence>
<dbReference type="InterPro" id="IPR013320">
    <property type="entry name" value="ConA-like_dom_sf"/>
</dbReference>
<keyword evidence="5" id="KW-0732">Signal</keyword>
<accession>A0A2G1VMB9</accession>
<reference evidence="8 9" key="1">
    <citation type="submission" date="2017-08" db="EMBL/GenBank/DDBJ databases">
        <title>The whole genome shortgun sequences of strain Leeuwenhoekiella nanhaiensis G18 from the South China Sea.</title>
        <authorList>
            <person name="Liu Q."/>
        </authorList>
    </citation>
    <scope>NUCLEOTIDE SEQUENCE [LARGE SCALE GENOMIC DNA]</scope>
    <source>
        <strain evidence="8 9">G18</strain>
    </source>
</reference>
<keyword evidence="3 4" id="KW-0326">Glycosidase</keyword>
<dbReference type="InterPro" id="IPR013148">
    <property type="entry name" value="Glyco_hydro_32_N"/>
</dbReference>
<evidence type="ECO:0000256" key="2">
    <source>
        <dbReference type="ARBA" id="ARBA00022801"/>
    </source>
</evidence>
<dbReference type="OrthoDB" id="9759709at2"/>
<feature type="chain" id="PRO_5013544882" evidence="5">
    <location>
        <begin position="21"/>
        <end position="519"/>
    </location>
</feature>
<dbReference type="CDD" id="cd18622">
    <property type="entry name" value="GH32_Inu-like"/>
    <property type="match status" value="1"/>
</dbReference>
<keyword evidence="9" id="KW-1185">Reference proteome</keyword>
<protein>
    <submittedName>
        <fullName evidence="8">Glycosyl hydrolase family 32</fullName>
    </submittedName>
</protein>
<organism evidence="8 9">
    <name type="scientific">Leeuwenhoekiella nanhaiensis</name>
    <dbReference type="NCBI Taxonomy" id="1655491"/>
    <lineage>
        <taxon>Bacteria</taxon>
        <taxon>Pseudomonadati</taxon>
        <taxon>Bacteroidota</taxon>
        <taxon>Flavobacteriia</taxon>
        <taxon>Flavobacteriales</taxon>
        <taxon>Flavobacteriaceae</taxon>
        <taxon>Leeuwenhoekiella</taxon>
    </lineage>
</organism>
<dbReference type="PANTHER" id="PTHR42800">
    <property type="entry name" value="EXOINULINASE INUD (AFU_ORTHOLOGUE AFUA_5G00480)"/>
    <property type="match status" value="1"/>
</dbReference>
<dbReference type="GO" id="GO:0005987">
    <property type="term" value="P:sucrose catabolic process"/>
    <property type="evidence" value="ECO:0007669"/>
    <property type="project" value="TreeGrafter"/>
</dbReference>
<feature type="domain" description="Glycosyl hydrolase family 32 N-terminal" evidence="6">
    <location>
        <begin position="45"/>
        <end position="352"/>
    </location>
</feature>
<dbReference type="EMBL" id="NQXA01000025">
    <property type="protein sequence ID" value="PHQ27908.1"/>
    <property type="molecule type" value="Genomic_DNA"/>
</dbReference>
<name>A0A2G1VMB9_9FLAO</name>
<sequence>MLKTLSISCLVLLIFSSCKTDPAQNSNPKDTADMLYSENFRPQYHFSPKSHWMNDPNGLVYHKGTYHLYYQFYPDSTVWGPMHWGHATSENLKDWKHQPIALEPDTLGYIFSGSAVIDHQNTSGFGTEENPPLVAMFTYHEPNGAQAKTNDYQYQGIAYSLDNGKTFTKYEGNPVVPNTEGFIDFRDPKVFWHEDSQKWILILVAGDRALFYNSDNLRDWNYLSEFGKDTGAHGGVWECPDLFPLKVVETGETKWVLLISINPGAPNSGSGTQYFVGEFDGEQFTTSQTEELWIDLGRDNYAGITYNNLPEEERIFIGWMSNWEYGQEVPTEKWRSAMTLPRKLNLHNNNGYFLSNFPVAALTDQLEKQKPETLKEDGIFHFTNPKLNQAEISFSLPSPLTDFEIMLSNDDGERLSISYNAEQNEYSLDRSLSGLTDFADSFAKPVMKAPARFTSGDSVPFSIYMDTSSIEFFADGGANAMTAVFFPQKPYTHFELKTDAAVSDLSLTPIPSIWNTESH</sequence>
<feature type="domain" description="Glycosyl hydrolase family 32 C-terminal" evidence="7">
    <location>
        <begin position="377"/>
        <end position="501"/>
    </location>
</feature>
<dbReference type="AlphaFoldDB" id="A0A2G1VMB9"/>
<dbReference type="PROSITE" id="PS00609">
    <property type="entry name" value="GLYCOSYL_HYDROL_F32"/>
    <property type="match status" value="1"/>
</dbReference>
<dbReference type="GO" id="GO:0005737">
    <property type="term" value="C:cytoplasm"/>
    <property type="evidence" value="ECO:0007669"/>
    <property type="project" value="TreeGrafter"/>
</dbReference>
<comment type="similarity">
    <text evidence="1 4">Belongs to the glycosyl hydrolase 32 family.</text>
</comment>
<dbReference type="InterPro" id="IPR013189">
    <property type="entry name" value="Glyco_hydro_32_C"/>
</dbReference>
<dbReference type="Pfam" id="PF00251">
    <property type="entry name" value="Glyco_hydro_32N"/>
    <property type="match status" value="1"/>
</dbReference>
<evidence type="ECO:0000313" key="9">
    <source>
        <dbReference type="Proteomes" id="UP000229433"/>
    </source>
</evidence>
<feature type="signal peptide" evidence="5">
    <location>
        <begin position="1"/>
        <end position="20"/>
    </location>
</feature>
<dbReference type="InterPro" id="IPR001362">
    <property type="entry name" value="Glyco_hydro_32"/>
</dbReference>
<dbReference type="Proteomes" id="UP000229433">
    <property type="component" value="Unassembled WGS sequence"/>
</dbReference>